<keyword evidence="2" id="KW-1185">Reference proteome</keyword>
<evidence type="ECO:0000313" key="2">
    <source>
        <dbReference type="Proteomes" id="UP000316079"/>
    </source>
</evidence>
<comment type="caution">
    <text evidence="1">The sequence shown here is derived from an EMBL/GenBank/DDBJ whole genome shotgun (WGS) entry which is preliminary data.</text>
</comment>
<proteinExistence type="predicted"/>
<reference evidence="1 2" key="1">
    <citation type="journal article" date="2019" name="Sci. Data">
        <title>Hybrid genome assembly and annotation of Danionella translucida.</title>
        <authorList>
            <person name="Kadobianskyi M."/>
            <person name="Schulze L."/>
            <person name="Schuelke M."/>
            <person name="Judkewitz B."/>
        </authorList>
    </citation>
    <scope>NUCLEOTIDE SEQUENCE [LARGE SCALE GENOMIC DNA]</scope>
    <source>
        <strain evidence="1 2">Bolton</strain>
    </source>
</reference>
<dbReference type="EMBL" id="SRMA01027331">
    <property type="protein sequence ID" value="TRY55284.1"/>
    <property type="molecule type" value="Genomic_DNA"/>
</dbReference>
<accession>A0A553MQ32</accession>
<organism evidence="1 2">
    <name type="scientific">Danionella cerebrum</name>
    <dbReference type="NCBI Taxonomy" id="2873325"/>
    <lineage>
        <taxon>Eukaryota</taxon>
        <taxon>Metazoa</taxon>
        <taxon>Chordata</taxon>
        <taxon>Craniata</taxon>
        <taxon>Vertebrata</taxon>
        <taxon>Euteleostomi</taxon>
        <taxon>Actinopterygii</taxon>
        <taxon>Neopterygii</taxon>
        <taxon>Teleostei</taxon>
        <taxon>Ostariophysi</taxon>
        <taxon>Cypriniformes</taxon>
        <taxon>Danionidae</taxon>
        <taxon>Danioninae</taxon>
        <taxon>Danionella</taxon>
    </lineage>
</organism>
<evidence type="ECO:0000313" key="1">
    <source>
        <dbReference type="EMBL" id="TRY55284.1"/>
    </source>
</evidence>
<sequence length="68" mass="7591">MPEVVMKINIDDSNFKTELQDVDARIIDAKKTQTSFSSEVSAKHCTSPILSSFFLASVYAQVPAHCWL</sequence>
<protein>
    <submittedName>
        <fullName evidence="1">Uncharacterized protein</fullName>
    </submittedName>
</protein>
<dbReference type="Proteomes" id="UP000316079">
    <property type="component" value="Unassembled WGS sequence"/>
</dbReference>
<name>A0A553MQ32_9TELE</name>
<dbReference type="AlphaFoldDB" id="A0A553MQ32"/>
<gene>
    <name evidence="1" type="ORF">DNTS_015760</name>
</gene>